<dbReference type="GO" id="GO:0016020">
    <property type="term" value="C:membrane"/>
    <property type="evidence" value="ECO:0007669"/>
    <property type="project" value="UniProtKB-SubCell"/>
</dbReference>
<evidence type="ECO:0000256" key="3">
    <source>
        <dbReference type="ARBA" id="ARBA00004370"/>
    </source>
</evidence>
<dbReference type="SUPFAM" id="SSF52540">
    <property type="entry name" value="P-loop containing nucleoside triphosphate hydrolases"/>
    <property type="match status" value="1"/>
</dbReference>
<keyword evidence="5" id="KW-0496">Mitochondrion</keyword>
<evidence type="ECO:0008006" key="9">
    <source>
        <dbReference type="Google" id="ProtNLM"/>
    </source>
</evidence>
<evidence type="ECO:0000313" key="7">
    <source>
        <dbReference type="EMBL" id="KAH0522569.1"/>
    </source>
</evidence>
<dbReference type="SUPFAM" id="SSF53474">
    <property type="entry name" value="alpha/beta-Hydrolases"/>
    <property type="match status" value="1"/>
</dbReference>
<accession>A0A9P8HCN0</accession>
<evidence type="ECO:0000256" key="5">
    <source>
        <dbReference type="ARBA" id="ARBA00023128"/>
    </source>
</evidence>
<protein>
    <recommendedName>
        <fullName evidence="9">DUF676 domain-containing protein</fullName>
    </recommendedName>
</protein>
<name>A0A9P8HCN0_9HYPO</name>
<dbReference type="InterPro" id="IPR052374">
    <property type="entry name" value="SERAC1"/>
</dbReference>
<keyword evidence="8" id="KW-1185">Reference proteome</keyword>
<dbReference type="GO" id="GO:0005739">
    <property type="term" value="C:mitochondrion"/>
    <property type="evidence" value="ECO:0007669"/>
    <property type="project" value="UniProtKB-SubCell"/>
</dbReference>
<gene>
    <name evidence="7" type="ORF">TsFJ059_006394</name>
</gene>
<proteinExistence type="predicted"/>
<dbReference type="GO" id="GO:0005783">
    <property type="term" value="C:endoplasmic reticulum"/>
    <property type="evidence" value="ECO:0007669"/>
    <property type="project" value="UniProtKB-SubCell"/>
</dbReference>
<dbReference type="PANTHER" id="PTHR48182:SF2">
    <property type="entry name" value="PROTEIN SERAC1"/>
    <property type="match status" value="1"/>
</dbReference>
<keyword evidence="4" id="KW-0256">Endoplasmic reticulum</keyword>
<dbReference type="PANTHER" id="PTHR48182">
    <property type="entry name" value="PROTEIN SERAC1"/>
    <property type="match status" value="1"/>
</dbReference>
<evidence type="ECO:0000256" key="2">
    <source>
        <dbReference type="ARBA" id="ARBA00004240"/>
    </source>
</evidence>
<sequence length="400" mass="44687">MWLRDSLPNHLTSETDNRPMARVMIYGYESTVAHSKSIQTLDDLATTFCSSLLALAAGATTRPIILIGHSLGGLVIKQALISLSRSTIPDDQKLIRAVYGVIFFGTPHDGMDTSSLIPMAGDGPNRFLIDSISCIYSQVTDKLQQDFYCSLGRKGDMEVFCFYETLESPTAAQDTNGEWKMIGSSAVLVTKSSATHCRSWEDGTEHICAIARTHSDMVKFGPNDHDYKNVWLRILRLSRRATDARARLRTTTSNFLVPYRQNPDFVGRSDISDKIKLQFGLGQQSEHEPSQPRRRVSLYGLGGVGKTQIVLAYAYWVHDIYPDTSVFWVHTSNADRFRAAYASIAEKCENCFFLLRGATIEKLINKAISWLGTYLIAITDLFSLQRGISKLESNSTKEVL</sequence>
<evidence type="ECO:0000256" key="1">
    <source>
        <dbReference type="ARBA" id="ARBA00004173"/>
    </source>
</evidence>
<comment type="subcellular location">
    <subcellularLocation>
        <location evidence="2">Endoplasmic reticulum</location>
    </subcellularLocation>
    <subcellularLocation>
        <location evidence="3">Membrane</location>
    </subcellularLocation>
    <subcellularLocation>
        <location evidence="1">Mitochondrion</location>
    </subcellularLocation>
</comment>
<dbReference type="Proteomes" id="UP000826573">
    <property type="component" value="Unassembled WGS sequence"/>
</dbReference>
<dbReference type="Gene3D" id="3.40.50.1820">
    <property type="entry name" value="alpha/beta hydrolase"/>
    <property type="match status" value="1"/>
</dbReference>
<evidence type="ECO:0000256" key="4">
    <source>
        <dbReference type="ARBA" id="ARBA00022824"/>
    </source>
</evidence>
<evidence type="ECO:0000313" key="8">
    <source>
        <dbReference type="Proteomes" id="UP000826573"/>
    </source>
</evidence>
<keyword evidence="6" id="KW-0472">Membrane</keyword>
<dbReference type="InterPro" id="IPR027417">
    <property type="entry name" value="P-loop_NTPase"/>
</dbReference>
<dbReference type="InterPro" id="IPR029058">
    <property type="entry name" value="AB_hydrolase_fold"/>
</dbReference>
<dbReference type="AlphaFoldDB" id="A0A9P8HCN0"/>
<dbReference type="EMBL" id="JAIMJC010000007">
    <property type="protein sequence ID" value="KAH0522569.1"/>
    <property type="molecule type" value="Genomic_DNA"/>
</dbReference>
<reference evidence="7 8" key="1">
    <citation type="submission" date="2021-08" db="EMBL/GenBank/DDBJ databases">
        <title>The highly contiguous genome resource for Trichoderma semiorbis FJ059, a fungal antagonistic to plant pathogens.</title>
        <authorList>
            <person name="Liu T."/>
        </authorList>
    </citation>
    <scope>NUCLEOTIDE SEQUENCE [LARGE SCALE GENOMIC DNA]</scope>
    <source>
        <strain evidence="7 8">FJ059</strain>
    </source>
</reference>
<dbReference type="Gene3D" id="3.40.50.300">
    <property type="entry name" value="P-loop containing nucleotide triphosphate hydrolases"/>
    <property type="match status" value="1"/>
</dbReference>
<organism evidence="7 8">
    <name type="scientific">Trichoderma semiorbis</name>
    <dbReference type="NCBI Taxonomy" id="1491008"/>
    <lineage>
        <taxon>Eukaryota</taxon>
        <taxon>Fungi</taxon>
        <taxon>Dikarya</taxon>
        <taxon>Ascomycota</taxon>
        <taxon>Pezizomycotina</taxon>
        <taxon>Sordariomycetes</taxon>
        <taxon>Hypocreomycetidae</taxon>
        <taxon>Hypocreales</taxon>
        <taxon>Hypocreaceae</taxon>
        <taxon>Trichoderma</taxon>
    </lineage>
</organism>
<evidence type="ECO:0000256" key="6">
    <source>
        <dbReference type="ARBA" id="ARBA00023136"/>
    </source>
</evidence>
<comment type="caution">
    <text evidence="7">The sequence shown here is derived from an EMBL/GenBank/DDBJ whole genome shotgun (WGS) entry which is preliminary data.</text>
</comment>